<dbReference type="PANTHER" id="PTHR46498">
    <property type="entry name" value="GTP-BINDING PROTEIN 8"/>
    <property type="match status" value="1"/>
</dbReference>
<dbReference type="STRING" id="407821.A0A087UNZ3"/>
<keyword evidence="2" id="KW-1185">Reference proteome</keyword>
<reference evidence="1 2" key="1">
    <citation type="submission" date="2013-11" db="EMBL/GenBank/DDBJ databases">
        <title>Genome sequencing of Stegodyphus mimosarum.</title>
        <authorList>
            <person name="Bechsgaard J."/>
        </authorList>
    </citation>
    <scope>NUCLEOTIDE SEQUENCE [LARGE SCALE GENOMIC DNA]</scope>
</reference>
<dbReference type="EMBL" id="KK120809">
    <property type="protein sequence ID" value="KFM79082.1"/>
    <property type="molecule type" value="Genomic_DNA"/>
</dbReference>
<evidence type="ECO:0000313" key="1">
    <source>
        <dbReference type="EMBL" id="KFM79082.1"/>
    </source>
</evidence>
<dbReference type="AlphaFoldDB" id="A0A087UNZ3"/>
<sequence length="77" mass="8757">MLEEYRIPYALVLTKIDKAADSKRLKNVLHLKNVRDKCASISCFPQIFMISSHTYEGLACFLAYIAHITGNLNPDEI</sequence>
<name>A0A087UNZ3_STEMI</name>
<dbReference type="PANTHER" id="PTHR46498:SF1">
    <property type="entry name" value="GTP-BINDING PROTEIN 8"/>
    <property type="match status" value="1"/>
</dbReference>
<proteinExistence type="predicted"/>
<dbReference type="InterPro" id="IPR052279">
    <property type="entry name" value="EngB_GTPase"/>
</dbReference>
<dbReference type="InterPro" id="IPR027417">
    <property type="entry name" value="P-loop_NTPase"/>
</dbReference>
<gene>
    <name evidence="1" type="ORF">X975_05722</name>
</gene>
<protein>
    <submittedName>
        <fullName evidence="1">GTP-binding protein 8</fullName>
    </submittedName>
</protein>
<accession>A0A087UNZ3</accession>
<dbReference type="Gene3D" id="3.40.50.300">
    <property type="entry name" value="P-loop containing nucleotide triphosphate hydrolases"/>
    <property type="match status" value="1"/>
</dbReference>
<organism evidence="1 2">
    <name type="scientific">Stegodyphus mimosarum</name>
    <name type="common">African social velvet spider</name>
    <dbReference type="NCBI Taxonomy" id="407821"/>
    <lineage>
        <taxon>Eukaryota</taxon>
        <taxon>Metazoa</taxon>
        <taxon>Ecdysozoa</taxon>
        <taxon>Arthropoda</taxon>
        <taxon>Chelicerata</taxon>
        <taxon>Arachnida</taxon>
        <taxon>Araneae</taxon>
        <taxon>Araneomorphae</taxon>
        <taxon>Entelegynae</taxon>
        <taxon>Eresoidea</taxon>
        <taxon>Eresidae</taxon>
        <taxon>Stegodyphus</taxon>
    </lineage>
</organism>
<evidence type="ECO:0000313" key="2">
    <source>
        <dbReference type="Proteomes" id="UP000054359"/>
    </source>
</evidence>
<feature type="non-terminal residue" evidence="1">
    <location>
        <position position="77"/>
    </location>
</feature>
<dbReference type="OrthoDB" id="391988at2759"/>
<dbReference type="SUPFAM" id="SSF52540">
    <property type="entry name" value="P-loop containing nucleoside triphosphate hydrolases"/>
    <property type="match status" value="1"/>
</dbReference>
<dbReference type="Proteomes" id="UP000054359">
    <property type="component" value="Unassembled WGS sequence"/>
</dbReference>
<dbReference type="GO" id="GO:0005739">
    <property type="term" value="C:mitochondrion"/>
    <property type="evidence" value="ECO:0007669"/>
    <property type="project" value="TreeGrafter"/>
</dbReference>